<organism evidence="1 2">
    <name type="scientific">Limosa lapponica baueri</name>
    <dbReference type="NCBI Taxonomy" id="1758121"/>
    <lineage>
        <taxon>Eukaryota</taxon>
        <taxon>Metazoa</taxon>
        <taxon>Chordata</taxon>
        <taxon>Craniata</taxon>
        <taxon>Vertebrata</taxon>
        <taxon>Euteleostomi</taxon>
        <taxon>Archelosauria</taxon>
        <taxon>Archosauria</taxon>
        <taxon>Dinosauria</taxon>
        <taxon>Saurischia</taxon>
        <taxon>Theropoda</taxon>
        <taxon>Coelurosauria</taxon>
        <taxon>Aves</taxon>
        <taxon>Neognathae</taxon>
        <taxon>Neoaves</taxon>
        <taxon>Charadriiformes</taxon>
        <taxon>Scolopacidae</taxon>
        <taxon>Limosa</taxon>
    </lineage>
</organism>
<evidence type="ECO:0000313" key="2">
    <source>
        <dbReference type="Proteomes" id="UP000233556"/>
    </source>
</evidence>
<proteinExistence type="predicted"/>
<protein>
    <submittedName>
        <fullName evidence="1">Dual specificity protein phosphatase cdc14b-like</fullName>
    </submittedName>
</protein>
<dbReference type="AlphaFoldDB" id="A0A2I0U7I6"/>
<dbReference type="Proteomes" id="UP000233556">
    <property type="component" value="Unassembled WGS sequence"/>
</dbReference>
<name>A0A2I0U7I6_LIMLA</name>
<reference evidence="2" key="2">
    <citation type="submission" date="2017-12" db="EMBL/GenBank/DDBJ databases">
        <title>Genome sequence of the Bar-tailed Godwit (Limosa lapponica baueri).</title>
        <authorList>
            <person name="Lima N.C.B."/>
            <person name="Parody-Merino A.M."/>
            <person name="Battley P.F."/>
            <person name="Fidler A.E."/>
            <person name="Prosdocimi F."/>
        </authorList>
    </citation>
    <scope>NUCLEOTIDE SEQUENCE [LARGE SCALE GENOMIC DNA]</scope>
</reference>
<dbReference type="EMBL" id="KZ506042">
    <property type="protein sequence ID" value="PKU42018.1"/>
    <property type="molecule type" value="Genomic_DNA"/>
</dbReference>
<gene>
    <name evidence="1" type="ORF">llap_7676</name>
</gene>
<reference evidence="2" key="1">
    <citation type="submission" date="2017-11" db="EMBL/GenBank/DDBJ databases">
        <authorList>
            <person name="Lima N.C."/>
            <person name="Parody-Merino A.M."/>
            <person name="Battley P.F."/>
            <person name="Fidler A.E."/>
            <person name="Prosdocimi F."/>
        </authorList>
    </citation>
    <scope>NUCLEOTIDE SEQUENCE [LARGE SCALE GENOMIC DNA]</scope>
</reference>
<keyword evidence="2" id="KW-1185">Reference proteome</keyword>
<sequence length="99" mass="11358">MGKSYLTNLIALYEEVPELHHLMVTADEDAFDLHIPTEPLVVDEYEVQQNTSPCWLFCHLEEEVVNNAFWEPPGLLMFCYVISPADIGVVELPHEDQDL</sequence>
<accession>A0A2I0U7I6</accession>
<evidence type="ECO:0000313" key="1">
    <source>
        <dbReference type="EMBL" id="PKU42018.1"/>
    </source>
</evidence>